<evidence type="ECO:0000256" key="1">
    <source>
        <dbReference type="ARBA" id="ARBA00004651"/>
    </source>
</evidence>
<feature type="transmembrane region" description="Helical" evidence="7">
    <location>
        <begin position="138"/>
        <end position="158"/>
    </location>
</feature>
<evidence type="ECO:0000256" key="7">
    <source>
        <dbReference type="SAM" id="Phobius"/>
    </source>
</evidence>
<organism evidence="8 9">
    <name type="scientific">Candidatus Magasanikbacteria bacterium RIFOXYD2_FULL_41_14</name>
    <dbReference type="NCBI Taxonomy" id="1798709"/>
    <lineage>
        <taxon>Bacteria</taxon>
        <taxon>Candidatus Magasanikiibacteriota</taxon>
    </lineage>
</organism>
<feature type="transmembrane region" description="Helical" evidence="7">
    <location>
        <begin position="48"/>
        <end position="69"/>
    </location>
</feature>
<dbReference type="GO" id="GO:0009103">
    <property type="term" value="P:lipopolysaccharide biosynthetic process"/>
    <property type="evidence" value="ECO:0007669"/>
    <property type="project" value="TreeGrafter"/>
</dbReference>
<feature type="transmembrane region" description="Helical" evidence="7">
    <location>
        <begin position="164"/>
        <end position="182"/>
    </location>
</feature>
<dbReference type="CDD" id="cd06853">
    <property type="entry name" value="GT_WecA_like"/>
    <property type="match status" value="1"/>
</dbReference>
<evidence type="ECO:0000313" key="9">
    <source>
        <dbReference type="Proteomes" id="UP000178254"/>
    </source>
</evidence>
<dbReference type="PANTHER" id="PTHR22926:SF3">
    <property type="entry name" value="UNDECAPRENYL-PHOSPHATE ALPHA-N-ACETYLGLUCOSAMINYL 1-PHOSPHATE TRANSFERASE"/>
    <property type="match status" value="1"/>
</dbReference>
<evidence type="ECO:0000313" key="8">
    <source>
        <dbReference type="EMBL" id="OGH93972.1"/>
    </source>
</evidence>
<dbReference type="EMBL" id="MFRE01000015">
    <property type="protein sequence ID" value="OGH93972.1"/>
    <property type="molecule type" value="Genomic_DNA"/>
</dbReference>
<dbReference type="GO" id="GO:0044038">
    <property type="term" value="P:cell wall macromolecule biosynthetic process"/>
    <property type="evidence" value="ECO:0007669"/>
    <property type="project" value="TreeGrafter"/>
</dbReference>
<dbReference type="GO" id="GO:0016780">
    <property type="term" value="F:phosphotransferase activity, for other substituted phosphate groups"/>
    <property type="evidence" value="ECO:0007669"/>
    <property type="project" value="InterPro"/>
</dbReference>
<comment type="subcellular location">
    <subcellularLocation>
        <location evidence="1">Cell membrane</location>
        <topology evidence="1">Multi-pass membrane protein</topology>
    </subcellularLocation>
</comment>
<reference evidence="8 9" key="1">
    <citation type="journal article" date="2016" name="Nat. Commun.">
        <title>Thousands of microbial genomes shed light on interconnected biogeochemical processes in an aquifer system.</title>
        <authorList>
            <person name="Anantharaman K."/>
            <person name="Brown C.T."/>
            <person name="Hug L.A."/>
            <person name="Sharon I."/>
            <person name="Castelle C.J."/>
            <person name="Probst A.J."/>
            <person name="Thomas B.C."/>
            <person name="Singh A."/>
            <person name="Wilkins M.J."/>
            <person name="Karaoz U."/>
            <person name="Brodie E.L."/>
            <person name="Williams K.H."/>
            <person name="Hubbard S.S."/>
            <person name="Banfield J.F."/>
        </authorList>
    </citation>
    <scope>NUCLEOTIDE SEQUENCE [LARGE SCALE GENOMIC DNA]</scope>
</reference>
<dbReference type="PANTHER" id="PTHR22926">
    <property type="entry name" value="PHOSPHO-N-ACETYLMURAMOYL-PENTAPEPTIDE-TRANSFERASE"/>
    <property type="match status" value="1"/>
</dbReference>
<keyword evidence="3" id="KW-0808">Transferase</keyword>
<evidence type="ECO:0000256" key="5">
    <source>
        <dbReference type="ARBA" id="ARBA00022989"/>
    </source>
</evidence>
<dbReference type="AlphaFoldDB" id="A0A1F6PCT0"/>
<sequence length="343" mass="37068">MYFFLVALILSAILTFGAIKLFSALKIFDIPDEGRHRHGRPVPLGGGVAIFLAFWLVVGYVVFFTNLFGKNLHSHDLVGVFWGGLLLLFVGLLDDKYHLSPIVRLGAIACAVVIAISGGVGLVKITNPLGGVLILSKAVAYGLVFIWLFGMTSTVKILDGLDGLAGGITIIGALVICGVALGERWHQPDMALLALIFAGSILGFLLFNFSSAKIFLGEGGGMFLGYILGVLAVISGGKFATALLVMSIPILDLCRVIIVRFRRHQSIFQGDREHIYYWLIDKLNWSQRKVTLVLYLAAAGFGSLAWLLQSVGKLLALLFILFLMGLLAMVINKTAEINSSSLK</sequence>
<gene>
    <name evidence="8" type="ORF">A2538_03860</name>
</gene>
<name>A0A1F6PCT0_9BACT</name>
<keyword evidence="5 7" id="KW-1133">Transmembrane helix</keyword>
<dbReference type="STRING" id="1798709.A2538_03860"/>
<dbReference type="GO" id="GO:0005886">
    <property type="term" value="C:plasma membrane"/>
    <property type="evidence" value="ECO:0007669"/>
    <property type="project" value="UniProtKB-SubCell"/>
</dbReference>
<dbReference type="InterPro" id="IPR000715">
    <property type="entry name" value="Glycosyl_transferase_4"/>
</dbReference>
<feature type="transmembrane region" description="Helical" evidence="7">
    <location>
        <begin position="223"/>
        <end position="254"/>
    </location>
</feature>
<keyword evidence="4 7" id="KW-0812">Transmembrane</keyword>
<protein>
    <recommendedName>
        <fullName evidence="10">Undecaprenyl-phosphate alpha-N-acetylglucosaminyl 1-phosphate transferase</fullName>
    </recommendedName>
</protein>
<feature type="transmembrane region" description="Helical" evidence="7">
    <location>
        <begin position="191"/>
        <end position="211"/>
    </location>
</feature>
<accession>A0A1F6PCT0</accession>
<dbReference type="GO" id="GO:0071555">
    <property type="term" value="P:cell wall organization"/>
    <property type="evidence" value="ECO:0007669"/>
    <property type="project" value="TreeGrafter"/>
</dbReference>
<keyword evidence="6 7" id="KW-0472">Membrane</keyword>
<evidence type="ECO:0000256" key="4">
    <source>
        <dbReference type="ARBA" id="ARBA00022692"/>
    </source>
</evidence>
<feature type="transmembrane region" description="Helical" evidence="7">
    <location>
        <begin position="105"/>
        <end position="126"/>
    </location>
</feature>
<feature type="transmembrane region" description="Helical" evidence="7">
    <location>
        <begin position="76"/>
        <end position="93"/>
    </location>
</feature>
<evidence type="ECO:0008006" key="10">
    <source>
        <dbReference type="Google" id="ProtNLM"/>
    </source>
</evidence>
<feature type="transmembrane region" description="Helical" evidence="7">
    <location>
        <begin position="290"/>
        <end position="308"/>
    </location>
</feature>
<evidence type="ECO:0000256" key="3">
    <source>
        <dbReference type="ARBA" id="ARBA00022679"/>
    </source>
</evidence>
<proteinExistence type="predicted"/>
<dbReference type="Pfam" id="PF00953">
    <property type="entry name" value="Glycos_transf_4"/>
    <property type="match status" value="1"/>
</dbReference>
<comment type="caution">
    <text evidence="8">The sequence shown here is derived from an EMBL/GenBank/DDBJ whole genome shotgun (WGS) entry which is preliminary data.</text>
</comment>
<feature type="transmembrane region" description="Helical" evidence="7">
    <location>
        <begin position="314"/>
        <end position="331"/>
    </location>
</feature>
<evidence type="ECO:0000256" key="2">
    <source>
        <dbReference type="ARBA" id="ARBA00022475"/>
    </source>
</evidence>
<evidence type="ECO:0000256" key="6">
    <source>
        <dbReference type="ARBA" id="ARBA00023136"/>
    </source>
</evidence>
<dbReference type="Proteomes" id="UP000178254">
    <property type="component" value="Unassembled WGS sequence"/>
</dbReference>
<keyword evidence="2" id="KW-1003">Cell membrane</keyword>